<dbReference type="Proteomes" id="UP000274035">
    <property type="component" value="Segment"/>
</dbReference>
<protein>
    <submittedName>
        <fullName evidence="1">Uncharacterized protein</fullName>
    </submittedName>
</protein>
<accession>A0A3G6JGW5</accession>
<organism evidence="1 2">
    <name type="scientific">Lactobacillus phage ViSo-2018a</name>
    <dbReference type="NCBI Taxonomy" id="2267607"/>
    <lineage>
        <taxon>Viruses</taxon>
        <taxon>Duplodnaviria</taxon>
        <taxon>Heunggongvirae</taxon>
        <taxon>Uroviricota</taxon>
        <taxon>Caudoviricetes</taxon>
        <taxon>Tybeckvirinae</taxon>
        <taxon>Lidleunavirus</taxon>
        <taxon>Lidleunavirus ViSo2018a</taxon>
    </lineage>
</organism>
<evidence type="ECO:0000313" key="1">
    <source>
        <dbReference type="EMBL" id="AZA17315.1"/>
    </source>
</evidence>
<sequence>MIKRKKKLFWKTYPEFPWIQANKFGEIRTVDRTVVRSDEKNNLSREKFGDEIAGKVQKMMNN</sequence>
<gene>
    <name evidence="1" type="ORF">DQL93_0680</name>
</gene>
<name>A0A3G6JGW5_9CAUD</name>
<dbReference type="EMBL" id="CP031026">
    <property type="protein sequence ID" value="AZA17315.1"/>
    <property type="molecule type" value="Genomic_DNA"/>
</dbReference>
<keyword evidence="2" id="KW-1185">Reference proteome</keyword>
<proteinExistence type="predicted"/>
<evidence type="ECO:0000313" key="2">
    <source>
        <dbReference type="Proteomes" id="UP000274035"/>
    </source>
</evidence>
<reference evidence="1 2" key="1">
    <citation type="submission" date="2018-09" db="EMBL/GenBank/DDBJ databases">
        <authorList>
            <person name="Somerville V."/>
        </authorList>
    </citation>
    <scope>NUCLEOTIDE SEQUENCE [LARGE SCALE GENOMIC DNA]</scope>
</reference>